<dbReference type="EMBL" id="CAVNYO010000423">
    <property type="protein sequence ID" value="CAK5278536.1"/>
    <property type="molecule type" value="Genomic_DNA"/>
</dbReference>
<organism evidence="2 3">
    <name type="scientific">Mycena citricolor</name>
    <dbReference type="NCBI Taxonomy" id="2018698"/>
    <lineage>
        <taxon>Eukaryota</taxon>
        <taxon>Fungi</taxon>
        <taxon>Dikarya</taxon>
        <taxon>Basidiomycota</taxon>
        <taxon>Agaricomycotina</taxon>
        <taxon>Agaricomycetes</taxon>
        <taxon>Agaricomycetidae</taxon>
        <taxon>Agaricales</taxon>
        <taxon>Marasmiineae</taxon>
        <taxon>Mycenaceae</taxon>
        <taxon>Mycena</taxon>
    </lineage>
</organism>
<evidence type="ECO:0000256" key="1">
    <source>
        <dbReference type="ARBA" id="ARBA00022679"/>
    </source>
</evidence>
<dbReference type="Pfam" id="PF00201">
    <property type="entry name" value="UDPGT"/>
    <property type="match status" value="1"/>
</dbReference>
<evidence type="ECO:0000313" key="2">
    <source>
        <dbReference type="EMBL" id="CAK5278536.1"/>
    </source>
</evidence>
<keyword evidence="3" id="KW-1185">Reference proteome</keyword>
<gene>
    <name evidence="2" type="ORF">MYCIT1_LOCUS27946</name>
</gene>
<evidence type="ECO:0000313" key="3">
    <source>
        <dbReference type="Proteomes" id="UP001295794"/>
    </source>
</evidence>
<evidence type="ECO:0008006" key="4">
    <source>
        <dbReference type="Google" id="ProtNLM"/>
    </source>
</evidence>
<dbReference type="AlphaFoldDB" id="A0AAD2HNQ3"/>
<accession>A0AAD2HNQ3</accession>
<dbReference type="InterPro" id="IPR002213">
    <property type="entry name" value="UDP_glucos_trans"/>
</dbReference>
<name>A0AAD2HNQ3_9AGAR</name>
<proteinExistence type="predicted"/>
<dbReference type="SUPFAM" id="SSF53756">
    <property type="entry name" value="UDP-Glycosyltransferase/glycogen phosphorylase"/>
    <property type="match status" value="1"/>
</dbReference>
<dbReference type="PANTHER" id="PTHR48045">
    <property type="entry name" value="UDP-GLYCOSYLTRANSFERASE 72B1"/>
    <property type="match status" value="1"/>
</dbReference>
<comment type="caution">
    <text evidence="2">The sequence shown here is derived from an EMBL/GenBank/DDBJ whole genome shotgun (WGS) entry which is preliminary data.</text>
</comment>
<dbReference type="GO" id="GO:0008194">
    <property type="term" value="F:UDP-glycosyltransferase activity"/>
    <property type="evidence" value="ECO:0007669"/>
    <property type="project" value="InterPro"/>
</dbReference>
<keyword evidence="1" id="KW-0808">Transferase</keyword>
<dbReference type="Gene3D" id="3.40.50.2000">
    <property type="entry name" value="Glycogen Phosphorylase B"/>
    <property type="match status" value="2"/>
</dbReference>
<dbReference type="Proteomes" id="UP001295794">
    <property type="component" value="Unassembled WGS sequence"/>
</dbReference>
<dbReference type="PANTHER" id="PTHR48045:SF31">
    <property type="entry name" value="UDP-GLYCOSYLTRANSFERASE 76B1-LIKE"/>
    <property type="match status" value="1"/>
</dbReference>
<dbReference type="CDD" id="cd03784">
    <property type="entry name" value="GT1_Gtf-like"/>
    <property type="match status" value="1"/>
</dbReference>
<protein>
    <recommendedName>
        <fullName evidence="4">Glycosyltransferase family 1 protein</fullName>
    </recommendedName>
</protein>
<sequence length="522" mass="57239">MSDHLHILLVTFPAWGKYCYLAKQYEHWPRTDWATGHIRPLCALGNRLAAAQPNVLVTIFTTAAFYEKICAEVEGHFLADKDGCYSHIRVVSIVEATAIRPSELVGQFGEAYPAAYERLFRGEEVTCTRTGIVGGTIPPPRAIIMDFFSVMQLHQTRTISGPCVPIFTLASCSTAALVRLFGPEEIGGLGDFGARTDAEALRTGKSTAEIGDQIFKHTDGSVIRLPGIPPMYDYEFFPQTLPWDIPMAPIVRAGHEMFTRCDGVLINTCRAYGSETLDALESWVVSSLEKPLFPVGPLLPATHGRDADCENFLDNALATSGPRSVVLISFGTLFWPRDTAHLEQLVDTLIEMNFHFILAHASFAARVPHSLTERIAASPLGMSTAWCPQQLILTHAATGWFVTHGGHGGITESLSAGVPMIVWPFDGDQPTAAVLLSQVLDVAFHLIEIRSGENGMRPMYSGQQPSGAVKEEFARVLAAAREGEGLRKWENARKLATQFRLAWTEQGEATKTIASFLRKISL</sequence>
<reference evidence="2" key="1">
    <citation type="submission" date="2023-11" db="EMBL/GenBank/DDBJ databases">
        <authorList>
            <person name="De Vega J J."/>
            <person name="De Vega J J."/>
        </authorList>
    </citation>
    <scope>NUCLEOTIDE SEQUENCE</scope>
</reference>